<dbReference type="OrthoDB" id="7984201at2759"/>
<dbReference type="AlphaFoldDB" id="A0A4Y7SWE4"/>
<feature type="chain" id="PRO_5021381130" description="PLC-like phosphodiesterase" evidence="1">
    <location>
        <begin position="19"/>
        <end position="350"/>
    </location>
</feature>
<dbReference type="EMBL" id="QPFP01000050">
    <property type="protein sequence ID" value="TEB26196.1"/>
    <property type="molecule type" value="Genomic_DNA"/>
</dbReference>
<feature type="signal peptide" evidence="1">
    <location>
        <begin position="1"/>
        <end position="18"/>
    </location>
</feature>
<organism evidence="2 3">
    <name type="scientific">Coprinellus micaceus</name>
    <name type="common">Glistening ink-cap mushroom</name>
    <name type="synonym">Coprinus micaceus</name>
    <dbReference type="NCBI Taxonomy" id="71717"/>
    <lineage>
        <taxon>Eukaryota</taxon>
        <taxon>Fungi</taxon>
        <taxon>Dikarya</taxon>
        <taxon>Basidiomycota</taxon>
        <taxon>Agaricomycotina</taxon>
        <taxon>Agaricomycetes</taxon>
        <taxon>Agaricomycetidae</taxon>
        <taxon>Agaricales</taxon>
        <taxon>Agaricineae</taxon>
        <taxon>Psathyrellaceae</taxon>
        <taxon>Coprinellus</taxon>
    </lineage>
</organism>
<reference evidence="2 3" key="1">
    <citation type="journal article" date="2019" name="Nat. Ecol. Evol.">
        <title>Megaphylogeny resolves global patterns of mushroom evolution.</title>
        <authorList>
            <person name="Varga T."/>
            <person name="Krizsan K."/>
            <person name="Foldi C."/>
            <person name="Dima B."/>
            <person name="Sanchez-Garcia M."/>
            <person name="Sanchez-Ramirez S."/>
            <person name="Szollosi G.J."/>
            <person name="Szarkandi J.G."/>
            <person name="Papp V."/>
            <person name="Albert L."/>
            <person name="Andreopoulos W."/>
            <person name="Angelini C."/>
            <person name="Antonin V."/>
            <person name="Barry K.W."/>
            <person name="Bougher N.L."/>
            <person name="Buchanan P."/>
            <person name="Buyck B."/>
            <person name="Bense V."/>
            <person name="Catcheside P."/>
            <person name="Chovatia M."/>
            <person name="Cooper J."/>
            <person name="Damon W."/>
            <person name="Desjardin D."/>
            <person name="Finy P."/>
            <person name="Geml J."/>
            <person name="Haridas S."/>
            <person name="Hughes K."/>
            <person name="Justo A."/>
            <person name="Karasinski D."/>
            <person name="Kautmanova I."/>
            <person name="Kiss B."/>
            <person name="Kocsube S."/>
            <person name="Kotiranta H."/>
            <person name="LaButti K.M."/>
            <person name="Lechner B.E."/>
            <person name="Liimatainen K."/>
            <person name="Lipzen A."/>
            <person name="Lukacs Z."/>
            <person name="Mihaltcheva S."/>
            <person name="Morgado L.N."/>
            <person name="Niskanen T."/>
            <person name="Noordeloos M.E."/>
            <person name="Ohm R.A."/>
            <person name="Ortiz-Santana B."/>
            <person name="Ovrebo C."/>
            <person name="Racz N."/>
            <person name="Riley R."/>
            <person name="Savchenko A."/>
            <person name="Shiryaev A."/>
            <person name="Soop K."/>
            <person name="Spirin V."/>
            <person name="Szebenyi C."/>
            <person name="Tomsovsky M."/>
            <person name="Tulloss R.E."/>
            <person name="Uehling J."/>
            <person name="Grigoriev I.V."/>
            <person name="Vagvolgyi C."/>
            <person name="Papp T."/>
            <person name="Martin F.M."/>
            <person name="Miettinen O."/>
            <person name="Hibbett D.S."/>
            <person name="Nagy L.G."/>
        </authorList>
    </citation>
    <scope>NUCLEOTIDE SEQUENCE [LARGE SCALE GENOMIC DNA]</scope>
    <source>
        <strain evidence="2 3">FP101781</strain>
    </source>
</reference>
<dbReference type="GO" id="GO:0008081">
    <property type="term" value="F:phosphoric diester hydrolase activity"/>
    <property type="evidence" value="ECO:0007669"/>
    <property type="project" value="InterPro"/>
</dbReference>
<dbReference type="PANTHER" id="PTHR13593">
    <property type="match status" value="1"/>
</dbReference>
<dbReference type="InterPro" id="IPR017946">
    <property type="entry name" value="PLC-like_Pdiesterase_TIM-brl"/>
</dbReference>
<proteinExistence type="predicted"/>
<comment type="caution">
    <text evidence="2">The sequence shown here is derived from an EMBL/GenBank/DDBJ whole genome shotgun (WGS) entry which is preliminary data.</text>
</comment>
<protein>
    <recommendedName>
        <fullName evidence="4">PLC-like phosphodiesterase</fullName>
    </recommendedName>
</protein>
<evidence type="ECO:0000313" key="2">
    <source>
        <dbReference type="EMBL" id="TEB26196.1"/>
    </source>
</evidence>
<dbReference type="Proteomes" id="UP000298030">
    <property type="component" value="Unassembled WGS sequence"/>
</dbReference>
<gene>
    <name evidence="2" type="ORF">FA13DRAFT_1795831</name>
</gene>
<evidence type="ECO:0008006" key="4">
    <source>
        <dbReference type="Google" id="ProtNLM"/>
    </source>
</evidence>
<dbReference type="PANTHER" id="PTHR13593:SF140">
    <property type="entry name" value="PLC-LIKE PHOSPHODIESTERASE"/>
    <property type="match status" value="1"/>
</dbReference>
<dbReference type="SUPFAM" id="SSF51695">
    <property type="entry name" value="PLC-like phosphodiesterases"/>
    <property type="match status" value="1"/>
</dbReference>
<evidence type="ECO:0000256" key="1">
    <source>
        <dbReference type="SAM" id="SignalP"/>
    </source>
</evidence>
<dbReference type="STRING" id="71717.A0A4Y7SWE4"/>
<sequence>MLPLDILAGFLLVRIVEGAWLPFWRRASKCNGREELCERRYSNVTVVGAHNSFAWSDISIMPCGQYLAIKKSTSRNSWTCVYVFSKLSPISTFLENSGSVILTVYTSSRTSLPKTPYLTHLQFLSDGGKVDFPRTVKALLDRNTQEVVTLIFTNPEGISIPDVWLPTFEVSGGSLLHFTWLNRSHKRVCEMIDTRKRLVVFMDSKANASVVPWILPQPQMIWEDPFTVTNASFPCSVSRVHGPLPAEDHTYLINHSLHKKAFSPIIDDVYIPDRGNLSTTNSLASIVDHSYRCSPLGAGRNPQFLLMDFIHVGDAFKAADFLNGIPGVASFVRFWGNAHRWFLSSGPFRT</sequence>
<dbReference type="InterPro" id="IPR051057">
    <property type="entry name" value="PI-PLC_domain"/>
</dbReference>
<dbReference type="Pfam" id="PF26146">
    <property type="entry name" value="PI-PLC_X"/>
    <property type="match status" value="1"/>
</dbReference>
<keyword evidence="3" id="KW-1185">Reference proteome</keyword>
<name>A0A4Y7SWE4_COPMI</name>
<evidence type="ECO:0000313" key="3">
    <source>
        <dbReference type="Proteomes" id="UP000298030"/>
    </source>
</evidence>
<dbReference type="GO" id="GO:0006629">
    <property type="term" value="P:lipid metabolic process"/>
    <property type="evidence" value="ECO:0007669"/>
    <property type="project" value="InterPro"/>
</dbReference>
<keyword evidence="1" id="KW-0732">Signal</keyword>
<accession>A0A4Y7SWE4</accession>